<dbReference type="STRING" id="1449351.RISW2_11345"/>
<keyword evidence="3" id="KW-1185">Reference proteome</keyword>
<dbReference type="AlphaFoldDB" id="X7F4W7"/>
<comment type="caution">
    <text evidence="2">The sequence shown here is derived from an EMBL/GenBank/DDBJ whole genome shotgun (WGS) entry which is preliminary data.</text>
</comment>
<evidence type="ECO:0000313" key="3">
    <source>
        <dbReference type="Proteomes" id="UP000023430"/>
    </source>
</evidence>
<feature type="signal peptide" evidence="1">
    <location>
        <begin position="1"/>
        <end position="21"/>
    </location>
</feature>
<feature type="chain" id="PRO_5004978532" description="DUF2125 domain-containing protein" evidence="1">
    <location>
        <begin position="22"/>
        <end position="518"/>
    </location>
</feature>
<name>X7F4W7_9RHOB</name>
<accession>X7F4W7</accession>
<dbReference type="Pfam" id="PF09898">
    <property type="entry name" value="DUF2125"/>
    <property type="match status" value="1"/>
</dbReference>
<proteinExistence type="predicted"/>
<dbReference type="Proteomes" id="UP000023430">
    <property type="component" value="Unassembled WGS sequence"/>
</dbReference>
<reference evidence="2 3" key="1">
    <citation type="submission" date="2014-01" db="EMBL/GenBank/DDBJ databases">
        <title>Roseivivax isoporae LMG 25204 Genome Sequencing.</title>
        <authorList>
            <person name="Lai Q."/>
            <person name="Li G."/>
            <person name="Shao Z."/>
        </authorList>
    </citation>
    <scope>NUCLEOTIDE SEQUENCE [LARGE SCALE GENOMIC DNA]</scope>
    <source>
        <strain evidence="2 3">LMG 25204</strain>
    </source>
</reference>
<evidence type="ECO:0000313" key="2">
    <source>
        <dbReference type="EMBL" id="ETX27788.1"/>
    </source>
</evidence>
<protein>
    <recommendedName>
        <fullName evidence="4">DUF2125 domain-containing protein</fullName>
    </recommendedName>
</protein>
<dbReference type="EMBL" id="JAME01000027">
    <property type="protein sequence ID" value="ETX27788.1"/>
    <property type="molecule type" value="Genomic_DNA"/>
</dbReference>
<dbReference type="RefSeq" id="WP_043773202.1">
    <property type="nucleotide sequence ID" value="NZ_JAME01000027.1"/>
</dbReference>
<sequence length="518" mass="54374">MFQNRHAIRAAAAAIALSAGAAPVSADVTPDDVWQALSAWFERFGYAVEGSETRSGDTLEILGLALVMTLPEDSGTVRIDAGDMRLEPDGSGGVDVVMSDSMPIEIDATPADGDPVEARIDYLLGDFALTASGDPEDITFDYTADRLSLSLARMVVDGEVIPRDDAAFDMVLRAVEGVTRLSGDGTTDYMQDVTAEEVSYDSAFAEPLPEDAPADATADRVTLSGTMAGLRVRSEATLPEAEAGTDMAALLRAGMTGSGSISWRDGASSFTAEADGESTSGQSASREGVLSVRMSPEALAYDLSTEGVAYAVAVPDLPFPVTAEIDRAAFDLEVPVAAAEEPRDFALGITFSDLTVSDMIWGIFDPEGRLPRDPATLVIDLAGRATPFIDFLDPAAVAEAEATGVAPGELNALTVENLRLSAVGAELTGEGEFTFDNTDTESFDGMPAPEGELRLDLSGADTLIDTLVEMGFVGPQEAMGARMMMTMFAVPGDGPDSLRSTIEVTPEGHVRANGQRIR</sequence>
<dbReference type="eggNOG" id="COG2982">
    <property type="taxonomic scope" value="Bacteria"/>
</dbReference>
<organism evidence="2 3">
    <name type="scientific">Roseivivax isoporae LMG 25204</name>
    <dbReference type="NCBI Taxonomy" id="1449351"/>
    <lineage>
        <taxon>Bacteria</taxon>
        <taxon>Pseudomonadati</taxon>
        <taxon>Pseudomonadota</taxon>
        <taxon>Alphaproteobacteria</taxon>
        <taxon>Rhodobacterales</taxon>
        <taxon>Roseobacteraceae</taxon>
        <taxon>Roseivivax</taxon>
    </lineage>
</organism>
<evidence type="ECO:0008006" key="4">
    <source>
        <dbReference type="Google" id="ProtNLM"/>
    </source>
</evidence>
<keyword evidence="1" id="KW-0732">Signal</keyword>
<evidence type="ECO:0000256" key="1">
    <source>
        <dbReference type="SAM" id="SignalP"/>
    </source>
</evidence>
<gene>
    <name evidence="2" type="ORF">RISW2_11345</name>
</gene>
<dbReference type="InterPro" id="IPR018666">
    <property type="entry name" value="DUF2125"/>
</dbReference>
<dbReference type="OrthoDB" id="7791409at2"/>